<reference evidence="1 2" key="1">
    <citation type="submission" date="2015-06" db="EMBL/GenBank/DDBJ databases">
        <title>Improved classification and identification of acetic acid bacteria using matrix-assisted laser desorption/ionization time-of-flight mass spectrometry; Gluconobacter nephelii and Gluconobacter uchimurae are later heterotypic synonyms of Gluconobacter japonicus and Gluconobacter oxydans, respectively.</title>
        <authorList>
            <person name="Li L."/>
            <person name="Cleenwerck I."/>
            <person name="De Vuyst L."/>
            <person name="Vandamme P."/>
        </authorList>
    </citation>
    <scope>NUCLEOTIDE SEQUENCE [LARGE SCALE GENOMIC DNA]</scope>
    <source>
        <strain evidence="1 2">LMG 1552</strain>
    </source>
</reference>
<dbReference type="PATRIC" id="fig|178901.13.peg.1070"/>
<evidence type="ECO:0000313" key="2">
    <source>
        <dbReference type="Proteomes" id="UP000075526"/>
    </source>
</evidence>
<organism evidence="1 2">
    <name type="scientific">Acetobacter malorum</name>
    <dbReference type="NCBI Taxonomy" id="178901"/>
    <lineage>
        <taxon>Bacteria</taxon>
        <taxon>Pseudomonadati</taxon>
        <taxon>Pseudomonadota</taxon>
        <taxon>Alphaproteobacteria</taxon>
        <taxon>Acetobacterales</taxon>
        <taxon>Acetobacteraceae</taxon>
        <taxon>Acetobacter</taxon>
    </lineage>
</organism>
<name>A0A149RL62_9PROT</name>
<protein>
    <submittedName>
        <fullName evidence="1">Uncharacterized protein</fullName>
    </submittedName>
</protein>
<sequence length="94" mass="10992">MLSSARFTPFLHKTIFIPSGLPAWVCASFVLRLAQHFCGFLAGVRAEEQRSLRFRKTRRSHFPVHELLQPFFRGDGLRKNTIWTPPFDERFEQG</sequence>
<dbReference type="Proteomes" id="UP000075526">
    <property type="component" value="Unassembled WGS sequence"/>
</dbReference>
<gene>
    <name evidence="1" type="ORF">AD933_10610</name>
</gene>
<comment type="caution">
    <text evidence="1">The sequence shown here is derived from an EMBL/GenBank/DDBJ whole genome shotgun (WGS) entry which is preliminary data.</text>
</comment>
<accession>A0A149RL62</accession>
<proteinExistence type="predicted"/>
<dbReference type="AlphaFoldDB" id="A0A149RL62"/>
<evidence type="ECO:0000313" key="1">
    <source>
        <dbReference type="EMBL" id="KXV14818.1"/>
    </source>
</evidence>
<dbReference type="EMBL" id="LHZF01000170">
    <property type="protein sequence ID" value="KXV14818.1"/>
    <property type="molecule type" value="Genomic_DNA"/>
</dbReference>